<keyword evidence="5 6" id="KW-0472">Membrane</keyword>
<evidence type="ECO:0000313" key="8">
    <source>
        <dbReference type="EMBL" id="GAV20637.1"/>
    </source>
</evidence>
<accession>A0A1L8CP09</accession>
<evidence type="ECO:0000256" key="6">
    <source>
        <dbReference type="SAM" id="Phobius"/>
    </source>
</evidence>
<keyword evidence="2" id="KW-1003">Cell membrane</keyword>
<keyword evidence="3 6" id="KW-0812">Transmembrane</keyword>
<gene>
    <name evidence="8" type="ORF">MMIC_P1609</name>
</gene>
<dbReference type="EMBL" id="BDFD01000013">
    <property type="protein sequence ID" value="GAV20637.1"/>
    <property type="molecule type" value="Genomic_DNA"/>
</dbReference>
<evidence type="ECO:0000256" key="3">
    <source>
        <dbReference type="ARBA" id="ARBA00022692"/>
    </source>
</evidence>
<dbReference type="GO" id="GO:0022904">
    <property type="term" value="P:respiratory electron transport chain"/>
    <property type="evidence" value="ECO:0007669"/>
    <property type="project" value="InterPro"/>
</dbReference>
<keyword evidence="9" id="KW-1185">Reference proteome</keyword>
<protein>
    <submittedName>
        <fullName evidence="8">Prokaryotic cytochrome b561</fullName>
    </submittedName>
</protein>
<dbReference type="GO" id="GO:0009055">
    <property type="term" value="F:electron transfer activity"/>
    <property type="evidence" value="ECO:0007669"/>
    <property type="project" value="InterPro"/>
</dbReference>
<proteinExistence type="predicted"/>
<feature type="transmembrane region" description="Helical" evidence="6">
    <location>
        <begin position="146"/>
        <end position="172"/>
    </location>
</feature>
<name>A0A1L8CP09_9PROT</name>
<reference evidence="8 9" key="1">
    <citation type="journal article" date="2017" name="Arch. Microbiol.">
        <title>Mariprofundus micogutta sp. nov., a novel iron-oxidizing zetaproteobacterium isolated from a deep-sea hydrothermal field at the Bayonnaise knoll of the Izu-Ogasawara arc, and a description of Mariprofundales ord. nov. and Zetaproteobacteria classis nov.</title>
        <authorList>
            <person name="Makita H."/>
            <person name="Tanaka E."/>
            <person name="Mitsunobu S."/>
            <person name="Miyazaki M."/>
            <person name="Nunoura T."/>
            <person name="Uematsu K."/>
            <person name="Takaki Y."/>
            <person name="Nishi S."/>
            <person name="Shimamura S."/>
            <person name="Takai K."/>
        </authorList>
    </citation>
    <scope>NUCLEOTIDE SEQUENCE [LARGE SCALE GENOMIC DNA]</scope>
    <source>
        <strain evidence="8 9">ET2</strain>
    </source>
</reference>
<dbReference type="GO" id="GO:0005886">
    <property type="term" value="C:plasma membrane"/>
    <property type="evidence" value="ECO:0007669"/>
    <property type="project" value="UniProtKB-SubCell"/>
</dbReference>
<evidence type="ECO:0000256" key="1">
    <source>
        <dbReference type="ARBA" id="ARBA00004651"/>
    </source>
</evidence>
<dbReference type="OrthoDB" id="5295574at2"/>
<evidence type="ECO:0000259" key="7">
    <source>
        <dbReference type="Pfam" id="PF01292"/>
    </source>
</evidence>
<dbReference type="SUPFAM" id="SSF81342">
    <property type="entry name" value="Transmembrane di-heme cytochromes"/>
    <property type="match status" value="1"/>
</dbReference>
<feature type="transmembrane region" description="Helical" evidence="6">
    <location>
        <begin position="20"/>
        <end position="39"/>
    </location>
</feature>
<dbReference type="AlphaFoldDB" id="A0A1L8CP09"/>
<evidence type="ECO:0000256" key="4">
    <source>
        <dbReference type="ARBA" id="ARBA00022989"/>
    </source>
</evidence>
<comment type="caution">
    <text evidence="8">The sequence shown here is derived from an EMBL/GenBank/DDBJ whole genome shotgun (WGS) entry which is preliminary data.</text>
</comment>
<evidence type="ECO:0000313" key="9">
    <source>
        <dbReference type="Proteomes" id="UP000231632"/>
    </source>
</evidence>
<dbReference type="Proteomes" id="UP000231632">
    <property type="component" value="Unassembled WGS sequence"/>
</dbReference>
<feature type="transmembrane region" description="Helical" evidence="6">
    <location>
        <begin position="192"/>
        <end position="212"/>
    </location>
</feature>
<evidence type="ECO:0000256" key="2">
    <source>
        <dbReference type="ARBA" id="ARBA00022475"/>
    </source>
</evidence>
<feature type="domain" description="Cytochrome b561 bacterial/Ni-hydrogenase" evidence="7">
    <location>
        <begin position="13"/>
        <end position="224"/>
    </location>
</feature>
<dbReference type="STRING" id="1921010.MMIC_P1609"/>
<dbReference type="Pfam" id="PF01292">
    <property type="entry name" value="Ni_hydr_CYTB"/>
    <property type="match status" value="1"/>
</dbReference>
<feature type="transmembrane region" description="Helical" evidence="6">
    <location>
        <begin position="82"/>
        <end position="101"/>
    </location>
</feature>
<evidence type="ECO:0000256" key="5">
    <source>
        <dbReference type="ARBA" id="ARBA00023136"/>
    </source>
</evidence>
<dbReference type="InterPro" id="IPR011577">
    <property type="entry name" value="Cyt_b561_bac/Ni-Hgenase"/>
</dbReference>
<dbReference type="InterPro" id="IPR016174">
    <property type="entry name" value="Di-haem_cyt_TM"/>
</dbReference>
<comment type="subcellular location">
    <subcellularLocation>
        <location evidence="1">Cell membrane</location>
        <topology evidence="1">Multi-pass membrane protein</topology>
    </subcellularLocation>
</comment>
<dbReference type="Gene3D" id="1.20.950.20">
    <property type="entry name" value="Transmembrane di-heme cytochromes, Chain C"/>
    <property type="match status" value="1"/>
</dbReference>
<sequence length="237" mass="25636">MTNRMHIVSDKGYHPVTRWLHAGLVLGVMFQLIGALLMAHPDHADTGRNGLVMNHEAVAAEVAHSEHEANELGKFFMSAHRTGGTVVAAIVLVNLIWAVVLRGAPRKRQMSVLGSSRHWHEALSIAKNIPSMLLGRIPLPEPGNSLSLVFEMLGLLTMTTMAVSGTVIWMLWDGPGNTVSAMAETLMGVHASVAVILLLYLVGHVSMALMHAKAGDPVFNRILPKRKRSTAAQGDKL</sequence>
<organism evidence="8 9">
    <name type="scientific">Mariprofundus micogutta</name>
    <dbReference type="NCBI Taxonomy" id="1921010"/>
    <lineage>
        <taxon>Bacteria</taxon>
        <taxon>Pseudomonadati</taxon>
        <taxon>Pseudomonadota</taxon>
        <taxon>Candidatius Mariprofundia</taxon>
        <taxon>Mariprofundales</taxon>
        <taxon>Mariprofundaceae</taxon>
        <taxon>Mariprofundus</taxon>
    </lineage>
</organism>
<keyword evidence="4 6" id="KW-1133">Transmembrane helix</keyword>